<dbReference type="RefSeq" id="WP_240030896.1">
    <property type="nucleotide sequence ID" value="NZ_QQDC01000002.1"/>
</dbReference>
<dbReference type="EMBL" id="UGRO01000002">
    <property type="protein sequence ID" value="SUA16797.1"/>
    <property type="molecule type" value="Genomic_DNA"/>
</dbReference>
<dbReference type="NCBIfam" id="NF033547">
    <property type="entry name" value="transpos_IS1595"/>
    <property type="match status" value="1"/>
</dbReference>
<name>A0A378VIH0_NEILA</name>
<feature type="domain" description="ISXO2-like transposase" evidence="1">
    <location>
        <begin position="157"/>
        <end position="321"/>
    </location>
</feature>
<dbReference type="Pfam" id="PF12760">
    <property type="entry name" value="Zn_ribbon_IS1595"/>
    <property type="match status" value="1"/>
</dbReference>
<proteinExistence type="predicted"/>
<dbReference type="PANTHER" id="PTHR47163:SF2">
    <property type="entry name" value="SI:DKEY-17M8.2"/>
    <property type="match status" value="1"/>
</dbReference>
<dbReference type="PANTHER" id="PTHR47163">
    <property type="entry name" value="DDE_TNP_IS1595 DOMAIN-CONTAINING PROTEIN"/>
    <property type="match status" value="1"/>
</dbReference>
<dbReference type="InterPro" id="IPR024442">
    <property type="entry name" value="Transposase_Zn_ribbon"/>
</dbReference>
<dbReference type="Proteomes" id="UP000254193">
    <property type="component" value="Unassembled WGS sequence"/>
</dbReference>
<evidence type="ECO:0000313" key="3">
    <source>
        <dbReference type="Proteomes" id="UP000254193"/>
    </source>
</evidence>
<evidence type="ECO:0000259" key="1">
    <source>
        <dbReference type="SMART" id="SM01126"/>
    </source>
</evidence>
<evidence type="ECO:0000313" key="2">
    <source>
        <dbReference type="EMBL" id="SUA16797.1"/>
    </source>
</evidence>
<keyword evidence="3" id="KW-1185">Reference proteome</keyword>
<protein>
    <submittedName>
        <fullName evidence="2">Transposase and inactivated derivatives</fullName>
    </submittedName>
</protein>
<dbReference type="AlphaFoldDB" id="A0A378VIH0"/>
<dbReference type="SMART" id="SM01126">
    <property type="entry name" value="DDE_Tnp_IS1595"/>
    <property type="match status" value="1"/>
</dbReference>
<organism evidence="2 3">
    <name type="scientific">Neisseria lactamica</name>
    <dbReference type="NCBI Taxonomy" id="486"/>
    <lineage>
        <taxon>Bacteria</taxon>
        <taxon>Pseudomonadati</taxon>
        <taxon>Pseudomonadota</taxon>
        <taxon>Betaproteobacteria</taxon>
        <taxon>Neisseriales</taxon>
        <taxon>Neisseriaceae</taxon>
        <taxon>Neisseria</taxon>
    </lineage>
</organism>
<dbReference type="Pfam" id="PF12762">
    <property type="entry name" value="DDE_Tnp_IS1595"/>
    <property type="match status" value="1"/>
</dbReference>
<dbReference type="InterPro" id="IPR053164">
    <property type="entry name" value="IS1016-like_transposase"/>
</dbReference>
<accession>A0A378VIH0</accession>
<dbReference type="InterPro" id="IPR024445">
    <property type="entry name" value="Tnp_ISXO2-like"/>
</dbReference>
<gene>
    <name evidence="2" type="ORF">NCTC10616_00443</name>
</gene>
<reference evidence="2 3" key="1">
    <citation type="submission" date="2018-06" db="EMBL/GenBank/DDBJ databases">
        <authorList>
            <consortium name="Pathogen Informatics"/>
            <person name="Doyle S."/>
        </authorList>
    </citation>
    <scope>NUCLEOTIDE SEQUENCE [LARGE SCALE GENOMIC DNA]</scope>
    <source>
        <strain evidence="2 3">NCTC10616</strain>
    </source>
</reference>
<sequence length="363" mass="42534">MIWYSYPLFFQEQTGRFCITAQHFLLSSKSRTLTPIEMAQLSDESAHRLLCRIRWGGEEHVVCPKCRIRHKAYRIASRRQWRCRFCNHTFSVTSGTVFAGRKLSIQHYLYAIALFANAAKWLSACHLSRDLNVQYKTAFTLAHKIRESLLVKEQTEPLCGEVHIDGTYIHTYVRPKNRKTDRIDRRLKENANPDKRAVMVMRSRYSREETEVCPYAVGAKRTLTFPVMSETAAVAEKLAGRYIKAGSRIHADENPAYDGLIVRYDLRRVNHQREYGTSDGINNNLAESYFGRFKRMIVGTYHKIGNRYLDCYAGECAYREDHRRYDNRRLFDGMLERCLCSVETTDWRGYWQGRHRTVERLVA</sequence>